<feature type="chain" id="PRO_5044241829" description="Lipid-binding serum glycoprotein N-terminal domain-containing protein" evidence="1">
    <location>
        <begin position="20"/>
        <end position="296"/>
    </location>
</feature>
<dbReference type="EnsemblProtists" id="EOD35299">
    <property type="protein sequence ID" value="EOD35299"/>
    <property type="gene ID" value="EMIHUDRAFT_455358"/>
</dbReference>
<dbReference type="KEGG" id="ehx:EMIHUDRAFT_455358"/>
<dbReference type="PaxDb" id="2903-EOD35299"/>
<proteinExistence type="predicted"/>
<reference evidence="3" key="1">
    <citation type="journal article" date="2013" name="Nature">
        <title>Pan genome of the phytoplankton Emiliania underpins its global distribution.</title>
        <authorList>
            <person name="Read B.A."/>
            <person name="Kegel J."/>
            <person name="Klute M.J."/>
            <person name="Kuo A."/>
            <person name="Lefebvre S.C."/>
            <person name="Maumus F."/>
            <person name="Mayer C."/>
            <person name="Miller J."/>
            <person name="Monier A."/>
            <person name="Salamov A."/>
            <person name="Young J."/>
            <person name="Aguilar M."/>
            <person name="Claverie J.M."/>
            <person name="Frickenhaus S."/>
            <person name="Gonzalez K."/>
            <person name="Herman E.K."/>
            <person name="Lin Y.C."/>
            <person name="Napier J."/>
            <person name="Ogata H."/>
            <person name="Sarno A.F."/>
            <person name="Shmutz J."/>
            <person name="Schroeder D."/>
            <person name="de Vargas C."/>
            <person name="Verret F."/>
            <person name="von Dassow P."/>
            <person name="Valentin K."/>
            <person name="Van de Peer Y."/>
            <person name="Wheeler G."/>
            <person name="Dacks J.B."/>
            <person name="Delwiche C.F."/>
            <person name="Dyhrman S.T."/>
            <person name="Glockner G."/>
            <person name="John U."/>
            <person name="Richards T."/>
            <person name="Worden A.Z."/>
            <person name="Zhang X."/>
            <person name="Grigoriev I.V."/>
            <person name="Allen A.E."/>
            <person name="Bidle K."/>
            <person name="Borodovsky M."/>
            <person name="Bowler C."/>
            <person name="Brownlee C."/>
            <person name="Cock J.M."/>
            <person name="Elias M."/>
            <person name="Gladyshev V.N."/>
            <person name="Groth M."/>
            <person name="Guda C."/>
            <person name="Hadaegh A."/>
            <person name="Iglesias-Rodriguez M.D."/>
            <person name="Jenkins J."/>
            <person name="Jones B.M."/>
            <person name="Lawson T."/>
            <person name="Leese F."/>
            <person name="Lindquist E."/>
            <person name="Lobanov A."/>
            <person name="Lomsadze A."/>
            <person name="Malik S.B."/>
            <person name="Marsh M.E."/>
            <person name="Mackinder L."/>
            <person name="Mock T."/>
            <person name="Mueller-Roeber B."/>
            <person name="Pagarete A."/>
            <person name="Parker M."/>
            <person name="Probert I."/>
            <person name="Quesneville H."/>
            <person name="Raines C."/>
            <person name="Rensing S.A."/>
            <person name="Riano-Pachon D.M."/>
            <person name="Richier S."/>
            <person name="Rokitta S."/>
            <person name="Shiraiwa Y."/>
            <person name="Soanes D.M."/>
            <person name="van der Giezen M."/>
            <person name="Wahlund T.M."/>
            <person name="Williams B."/>
            <person name="Wilson W."/>
            <person name="Wolfe G."/>
            <person name="Wurch L.L."/>
        </authorList>
    </citation>
    <scope>NUCLEOTIDE SEQUENCE</scope>
</reference>
<dbReference type="AlphaFoldDB" id="A0A0D3KHR4"/>
<dbReference type="GeneID" id="17280569"/>
<feature type="signal peptide" evidence="1">
    <location>
        <begin position="1"/>
        <end position="19"/>
    </location>
</feature>
<evidence type="ECO:0000256" key="1">
    <source>
        <dbReference type="SAM" id="SignalP"/>
    </source>
</evidence>
<evidence type="ECO:0000313" key="3">
    <source>
        <dbReference type="Proteomes" id="UP000013827"/>
    </source>
</evidence>
<protein>
    <recommendedName>
        <fullName evidence="4">Lipid-binding serum glycoprotein N-terminal domain-containing protein</fullName>
    </recommendedName>
</protein>
<evidence type="ECO:0000313" key="2">
    <source>
        <dbReference type="EnsemblProtists" id="EOD35299"/>
    </source>
</evidence>
<reference evidence="2" key="2">
    <citation type="submission" date="2024-10" db="UniProtKB">
        <authorList>
            <consortium name="EnsemblProtists"/>
        </authorList>
    </citation>
    <scope>IDENTIFICATION</scope>
</reference>
<keyword evidence="1" id="KW-0732">Signal</keyword>
<organism evidence="2 3">
    <name type="scientific">Emiliania huxleyi (strain CCMP1516)</name>
    <dbReference type="NCBI Taxonomy" id="280463"/>
    <lineage>
        <taxon>Eukaryota</taxon>
        <taxon>Haptista</taxon>
        <taxon>Haptophyta</taxon>
        <taxon>Prymnesiophyceae</taxon>
        <taxon>Isochrysidales</taxon>
        <taxon>Noelaerhabdaceae</taxon>
        <taxon>Emiliania</taxon>
    </lineage>
</organism>
<keyword evidence="3" id="KW-1185">Reference proteome</keyword>
<dbReference type="HOGENOM" id="CLU_941460_0_0_1"/>
<sequence length="296" mass="30817">MARAIALLVASSLLPLVAGQAAQQWLDTLTLHSARLVLRLSTLADGDDPVGGGQKMSIVLTEAACFNIRVGHGHGETALDSHVEFGGGAATGAAAGADGGSGSISGWTQLVVAFREVDFTCHFGRVEGFDGWTEPVGGEDGVSLQLPAAKLGIVHTLVIGDPAEEVELSVKDVAGEIALQVHVDADSIPERLSAPFAQVTPPSDRIAITVHHLLTDFIVNTFINSFGVLVQHLLSAFVTDMIAYLVEQQGTEAIQALRRLLLPQIAADRAGSEHQALPQPAGRQIIADGGRLPGAA</sequence>
<evidence type="ECO:0008006" key="4">
    <source>
        <dbReference type="Google" id="ProtNLM"/>
    </source>
</evidence>
<dbReference type="Proteomes" id="UP000013827">
    <property type="component" value="Unassembled WGS sequence"/>
</dbReference>
<name>A0A0D3KHR4_EMIH1</name>
<dbReference type="RefSeq" id="XP_005787728.1">
    <property type="nucleotide sequence ID" value="XM_005787671.1"/>
</dbReference>
<accession>A0A0D3KHR4</accession>